<reference evidence="2 3" key="1">
    <citation type="submission" date="2015-07" db="EMBL/GenBank/DDBJ databases">
        <title>Genome sequence of Leptolinea tardivitalis DSM 16556.</title>
        <authorList>
            <person name="Hemp J."/>
            <person name="Ward L.M."/>
            <person name="Pace L.A."/>
            <person name="Fischer W.W."/>
        </authorList>
    </citation>
    <scope>NUCLEOTIDE SEQUENCE [LARGE SCALE GENOMIC DNA]</scope>
    <source>
        <strain evidence="2 3">YMTK-2</strain>
    </source>
</reference>
<dbReference type="InterPro" id="IPR003848">
    <property type="entry name" value="DUF218"/>
</dbReference>
<gene>
    <name evidence="2" type="ORF">ADM99_16625</name>
</gene>
<dbReference type="EMBL" id="LGCK01000015">
    <property type="protein sequence ID" value="KPL69950.1"/>
    <property type="molecule type" value="Genomic_DNA"/>
</dbReference>
<name>A0A0P6WVK9_9CHLR</name>
<dbReference type="CDD" id="cd06259">
    <property type="entry name" value="YdcF-like"/>
    <property type="match status" value="1"/>
</dbReference>
<dbReference type="Pfam" id="PF02698">
    <property type="entry name" value="DUF218"/>
    <property type="match status" value="1"/>
</dbReference>
<evidence type="ECO:0000259" key="1">
    <source>
        <dbReference type="Pfam" id="PF02698"/>
    </source>
</evidence>
<dbReference type="STRING" id="229920.ADM99_16625"/>
<accession>A0A0P6WVK9</accession>
<dbReference type="OrthoDB" id="9782395at2"/>
<comment type="caution">
    <text evidence="2">The sequence shown here is derived from an EMBL/GenBank/DDBJ whole genome shotgun (WGS) entry which is preliminary data.</text>
</comment>
<dbReference type="GO" id="GO:0005886">
    <property type="term" value="C:plasma membrane"/>
    <property type="evidence" value="ECO:0007669"/>
    <property type="project" value="TreeGrafter"/>
</dbReference>
<organism evidence="2 3">
    <name type="scientific">Leptolinea tardivitalis</name>
    <dbReference type="NCBI Taxonomy" id="229920"/>
    <lineage>
        <taxon>Bacteria</taxon>
        <taxon>Bacillati</taxon>
        <taxon>Chloroflexota</taxon>
        <taxon>Anaerolineae</taxon>
        <taxon>Anaerolineales</taxon>
        <taxon>Anaerolineaceae</taxon>
        <taxon>Leptolinea</taxon>
    </lineage>
</organism>
<keyword evidence="3" id="KW-1185">Reference proteome</keyword>
<dbReference type="InterPro" id="IPR051599">
    <property type="entry name" value="Cell_Envelope_Assoc"/>
</dbReference>
<sequence length="228" mass="25439">MVELFIIVKKNNFRKNLLIVIILLLVFSLVPAVITYIDSMGKRYPLGLSPVGKTAIVFGAGLYRDGSPSAVLRDRVKTAVELLKAGKVEKILMSGDNSYVDYNEPGAMQKYALELGAPESAIVLDYAGRRTYDTCYRAKEIFGITNAILVTQDYHLPRALFICKHLGLNTIGVSADRRAYTFGTYLYWRIREIPATFTAFIDLFVRKPKPILGDPLPIYPPDGDVPQS</sequence>
<dbReference type="PANTHER" id="PTHR30336">
    <property type="entry name" value="INNER MEMBRANE PROTEIN, PROBABLE PERMEASE"/>
    <property type="match status" value="1"/>
</dbReference>
<proteinExistence type="predicted"/>
<dbReference type="AlphaFoldDB" id="A0A0P6WVK9"/>
<dbReference type="Proteomes" id="UP000050430">
    <property type="component" value="Unassembled WGS sequence"/>
</dbReference>
<dbReference type="PANTHER" id="PTHR30336:SF6">
    <property type="entry name" value="INTEGRAL MEMBRANE PROTEIN"/>
    <property type="match status" value="1"/>
</dbReference>
<protein>
    <recommendedName>
        <fullName evidence="1">DUF218 domain-containing protein</fullName>
    </recommendedName>
</protein>
<evidence type="ECO:0000313" key="3">
    <source>
        <dbReference type="Proteomes" id="UP000050430"/>
    </source>
</evidence>
<feature type="domain" description="DUF218" evidence="1">
    <location>
        <begin position="54"/>
        <end position="175"/>
    </location>
</feature>
<evidence type="ECO:0000313" key="2">
    <source>
        <dbReference type="EMBL" id="KPL69950.1"/>
    </source>
</evidence>